<dbReference type="SUPFAM" id="SSF52540">
    <property type="entry name" value="P-loop containing nucleoside triphosphate hydrolases"/>
    <property type="match status" value="1"/>
</dbReference>
<evidence type="ECO:0000313" key="2">
    <source>
        <dbReference type="Proteomes" id="UP001144352"/>
    </source>
</evidence>
<reference evidence="1" key="1">
    <citation type="submission" date="2022-12" db="EMBL/GenBank/DDBJ databases">
        <title>Reference genome sequencing for broad-spectrum identification of bacterial and archaeal isolates by mass spectrometry.</title>
        <authorList>
            <person name="Sekiguchi Y."/>
            <person name="Tourlousse D.M."/>
        </authorList>
    </citation>
    <scope>NUCLEOTIDE SEQUENCE</scope>
    <source>
        <strain evidence="1">H2</strain>
    </source>
</reference>
<name>A0A9W6LBZ0_9BACT</name>
<protein>
    <submittedName>
        <fullName evidence="1">Uncharacterized protein</fullName>
    </submittedName>
</protein>
<dbReference type="Gene3D" id="3.40.50.300">
    <property type="entry name" value="P-loop containing nucleotide triphosphate hydrolases"/>
    <property type="match status" value="1"/>
</dbReference>
<proteinExistence type="predicted"/>
<accession>A0A9W6LBZ0</accession>
<gene>
    <name evidence="1" type="ORF">GHYDROH2_18540</name>
</gene>
<organism evidence="1 2">
    <name type="scientific">Geobacter hydrogenophilus</name>
    <dbReference type="NCBI Taxonomy" id="40983"/>
    <lineage>
        <taxon>Bacteria</taxon>
        <taxon>Pseudomonadati</taxon>
        <taxon>Thermodesulfobacteriota</taxon>
        <taxon>Desulfuromonadia</taxon>
        <taxon>Geobacterales</taxon>
        <taxon>Geobacteraceae</taxon>
        <taxon>Geobacter</taxon>
    </lineage>
</organism>
<comment type="caution">
    <text evidence="1">The sequence shown here is derived from an EMBL/GenBank/DDBJ whole genome shotgun (WGS) entry which is preliminary data.</text>
</comment>
<dbReference type="AlphaFoldDB" id="A0A9W6LBZ0"/>
<dbReference type="RefSeq" id="WP_246551659.1">
    <property type="nucleotide sequence ID" value="NZ_BSDS01000001.1"/>
</dbReference>
<sequence length="259" mass="29783">MGKILELVGGPPASGKTTYIRTNYEAKGNGEFVHLDYDAMVVKEAGRSRGDVHEQDVRDHVSMVYGRERSAVIYGDAGRVTVDWPFCVSKRAEEYISIGRNAGRYIECNFFTAQATEAWKRSLTRHVAGEYNAFTVFLNKHADIGESLRPSFQDFLEAHRDMPSSVERIFPQADVAYLWDNNERDSVPVLIATCKKGEKIHVIDQVRWDRFQYKREIDIDAEFEVLDSRVEEFQGKPRTLFKVKYANVIRSGREKEFLI</sequence>
<keyword evidence="2" id="KW-1185">Reference proteome</keyword>
<dbReference type="InterPro" id="IPR027417">
    <property type="entry name" value="P-loop_NTPase"/>
</dbReference>
<dbReference type="Proteomes" id="UP001144352">
    <property type="component" value="Unassembled WGS sequence"/>
</dbReference>
<evidence type="ECO:0000313" key="1">
    <source>
        <dbReference type="EMBL" id="GLI38353.1"/>
    </source>
</evidence>
<dbReference type="EMBL" id="BSDS01000001">
    <property type="protein sequence ID" value="GLI38353.1"/>
    <property type="molecule type" value="Genomic_DNA"/>
</dbReference>